<dbReference type="SUPFAM" id="SSF54427">
    <property type="entry name" value="NTF2-like"/>
    <property type="match status" value="1"/>
</dbReference>
<dbReference type="InterPro" id="IPR011944">
    <property type="entry name" value="Steroid_delta5-4_isomerase"/>
</dbReference>
<evidence type="ECO:0000259" key="1">
    <source>
        <dbReference type="Pfam" id="PF14534"/>
    </source>
</evidence>
<feature type="domain" description="DUF4440" evidence="1">
    <location>
        <begin position="10"/>
        <end position="118"/>
    </location>
</feature>
<dbReference type="InterPro" id="IPR032710">
    <property type="entry name" value="NTF2-like_dom_sf"/>
</dbReference>
<dbReference type="Pfam" id="PF14534">
    <property type="entry name" value="DUF4440"/>
    <property type="match status" value="1"/>
</dbReference>
<accession>A0A916ITQ8</accession>
<protein>
    <recommendedName>
        <fullName evidence="1">DUF4440 domain-containing protein</fullName>
    </recommendedName>
</protein>
<comment type="caution">
    <text evidence="2">The sequence shown here is derived from an EMBL/GenBank/DDBJ whole genome shotgun (WGS) entry which is preliminary data.</text>
</comment>
<evidence type="ECO:0000313" key="3">
    <source>
        <dbReference type="Proteomes" id="UP000672934"/>
    </source>
</evidence>
<keyword evidence="3" id="KW-1185">Reference proteome</keyword>
<dbReference type="RefSeq" id="WP_211948168.1">
    <property type="nucleotide sequence ID" value="NZ_CAJPUY010000011.1"/>
</dbReference>
<dbReference type="InterPro" id="IPR027843">
    <property type="entry name" value="DUF4440"/>
</dbReference>
<proteinExistence type="predicted"/>
<dbReference type="NCBIfam" id="TIGR02246">
    <property type="entry name" value="SgcJ/EcaC family oxidoreductase"/>
    <property type="match status" value="1"/>
</dbReference>
<organism evidence="2 3">
    <name type="scientific">Cupriavidus yeoncheonensis</name>
    <dbReference type="NCBI Taxonomy" id="1462994"/>
    <lineage>
        <taxon>Bacteria</taxon>
        <taxon>Pseudomonadati</taxon>
        <taxon>Pseudomonadota</taxon>
        <taxon>Betaproteobacteria</taxon>
        <taxon>Burkholderiales</taxon>
        <taxon>Burkholderiaceae</taxon>
        <taxon>Cupriavidus</taxon>
    </lineage>
</organism>
<reference evidence="2" key="1">
    <citation type="submission" date="2021-03" db="EMBL/GenBank/DDBJ databases">
        <authorList>
            <person name="Peeters C."/>
        </authorList>
    </citation>
    <scope>NUCLEOTIDE SEQUENCE</scope>
    <source>
        <strain evidence="2">LMG 31506</strain>
    </source>
</reference>
<dbReference type="AlphaFoldDB" id="A0A916ITQ8"/>
<dbReference type="Gene3D" id="3.10.450.50">
    <property type="match status" value="1"/>
</dbReference>
<evidence type="ECO:0000313" key="2">
    <source>
        <dbReference type="EMBL" id="CAG2145625.1"/>
    </source>
</evidence>
<gene>
    <name evidence="2" type="ORF">LMG31506_03223</name>
</gene>
<dbReference type="Proteomes" id="UP000672934">
    <property type="component" value="Unassembled WGS sequence"/>
</dbReference>
<dbReference type="EMBL" id="CAJPUY010000011">
    <property type="protein sequence ID" value="CAG2145625.1"/>
    <property type="molecule type" value="Genomic_DNA"/>
</dbReference>
<name>A0A916ITQ8_9BURK</name>
<sequence>MNSADDERAIRELVQNWFSASQRGDTDTVLSLMTDDVVFMVPGQEPFGKRAFAQASAGMKSVRMEGSYDIREVQVMGDWAYLRNFIELTVTPPGGEAVHRSGYTLTLLRREADGNWRLCRDANLLAGSAPAAPKDTE</sequence>